<keyword evidence="2" id="KW-1185">Reference proteome</keyword>
<name>A0A1I3T2M6_9BACL</name>
<organism evidence="1 2">
    <name type="scientific">Brevibacillus centrosporus</name>
    <dbReference type="NCBI Taxonomy" id="54910"/>
    <lineage>
        <taxon>Bacteria</taxon>
        <taxon>Bacillati</taxon>
        <taxon>Bacillota</taxon>
        <taxon>Bacilli</taxon>
        <taxon>Bacillales</taxon>
        <taxon>Paenibacillaceae</taxon>
        <taxon>Brevibacillus</taxon>
    </lineage>
</organism>
<protein>
    <submittedName>
        <fullName evidence="1">Uncharacterized protein</fullName>
    </submittedName>
</protein>
<sequence>MIKGKSIFASKEQKTDLRKGFIRKVSAGLLVLTLTLSLPSGSLAVGKGAHRPDIFVLQGMLKSLGSYAGTINGYYDDVTQGL</sequence>
<proteinExistence type="predicted"/>
<reference evidence="2" key="1">
    <citation type="submission" date="2016-10" db="EMBL/GenBank/DDBJ databases">
        <authorList>
            <person name="Varghese N."/>
            <person name="Submissions S."/>
        </authorList>
    </citation>
    <scope>NUCLEOTIDE SEQUENCE [LARGE SCALE GENOMIC DNA]</scope>
    <source>
        <strain evidence="2">OK042</strain>
    </source>
</reference>
<accession>A0A1I3T2M6</accession>
<evidence type="ECO:0000313" key="1">
    <source>
        <dbReference type="EMBL" id="SFJ64772.1"/>
    </source>
</evidence>
<dbReference type="EMBL" id="FORT01000004">
    <property type="protein sequence ID" value="SFJ64772.1"/>
    <property type="molecule type" value="Genomic_DNA"/>
</dbReference>
<dbReference type="Proteomes" id="UP000198915">
    <property type="component" value="Unassembled WGS sequence"/>
</dbReference>
<gene>
    <name evidence="1" type="ORF">SAMN05518846_104385</name>
</gene>
<evidence type="ECO:0000313" key="2">
    <source>
        <dbReference type="Proteomes" id="UP000198915"/>
    </source>
</evidence>
<dbReference type="STRING" id="1884381.SAMN05518846_104385"/>
<dbReference type="RefSeq" id="WP_092267825.1">
    <property type="nucleotide sequence ID" value="NZ_FORT01000004.1"/>
</dbReference>
<dbReference type="AlphaFoldDB" id="A0A1I3T2M6"/>